<gene>
    <name evidence="1" type="ORF">IQ10_03597</name>
</gene>
<dbReference type="SUPFAM" id="SSF53187">
    <property type="entry name" value="Zn-dependent exopeptidases"/>
    <property type="match status" value="1"/>
</dbReference>
<proteinExistence type="predicted"/>
<organism evidence="1 2">
    <name type="scientific">Halalkalibacter nanhaiisediminis</name>
    <dbReference type="NCBI Taxonomy" id="688079"/>
    <lineage>
        <taxon>Bacteria</taxon>
        <taxon>Bacillati</taxon>
        <taxon>Bacillota</taxon>
        <taxon>Bacilli</taxon>
        <taxon>Bacillales</taxon>
        <taxon>Bacillaceae</taxon>
        <taxon>Halalkalibacter</taxon>
    </lineage>
</organism>
<dbReference type="OrthoDB" id="9815360at2"/>
<reference evidence="1 2" key="1">
    <citation type="journal article" date="2015" name="Stand. Genomic Sci.">
        <title>Genomic Encyclopedia of Bacterial and Archaeal Type Strains, Phase III: the genomes of soil and plant-associated and newly described type strains.</title>
        <authorList>
            <person name="Whitman W.B."/>
            <person name="Woyke T."/>
            <person name="Klenk H.P."/>
            <person name="Zhou Y."/>
            <person name="Lilburn T.G."/>
            <person name="Beck B.J."/>
            <person name="De Vos P."/>
            <person name="Vandamme P."/>
            <person name="Eisen J.A."/>
            <person name="Garrity G."/>
            <person name="Hugenholtz P."/>
            <person name="Kyrpides N.C."/>
        </authorList>
    </citation>
    <scope>NUCLEOTIDE SEQUENCE [LARGE SCALE GENOMIC DNA]</scope>
    <source>
        <strain evidence="1 2">CGMCC 1.10116</strain>
    </source>
</reference>
<dbReference type="PANTHER" id="PTHR43808">
    <property type="entry name" value="ACETYLORNITHINE DEACETYLASE"/>
    <property type="match status" value="1"/>
</dbReference>
<dbReference type="GO" id="GO:0016787">
    <property type="term" value="F:hydrolase activity"/>
    <property type="evidence" value="ECO:0007669"/>
    <property type="project" value="InterPro"/>
</dbReference>
<dbReference type="InterPro" id="IPR002933">
    <property type="entry name" value="Peptidase_M20"/>
</dbReference>
<dbReference type="AlphaFoldDB" id="A0A562Q834"/>
<dbReference type="RefSeq" id="WP_144451763.1">
    <property type="nucleotide sequence ID" value="NZ_VLKZ01000016.1"/>
</dbReference>
<comment type="caution">
    <text evidence="1">The sequence shown here is derived from an EMBL/GenBank/DDBJ whole genome shotgun (WGS) entry which is preliminary data.</text>
</comment>
<dbReference type="Pfam" id="PF01546">
    <property type="entry name" value="Peptidase_M20"/>
    <property type="match status" value="1"/>
</dbReference>
<dbReference type="Gene3D" id="3.40.630.10">
    <property type="entry name" value="Zn peptidases"/>
    <property type="match status" value="1"/>
</dbReference>
<name>A0A562Q834_9BACI</name>
<dbReference type="PANTHER" id="PTHR43808:SF27">
    <property type="entry name" value="PROTEIN ROCB"/>
    <property type="match status" value="1"/>
</dbReference>
<dbReference type="EMBL" id="VLKZ01000016">
    <property type="protein sequence ID" value="TWI52902.1"/>
    <property type="molecule type" value="Genomic_DNA"/>
</dbReference>
<keyword evidence="2" id="KW-1185">Reference proteome</keyword>
<sequence>MQGQWGTKTEMMQLLKRLVSIDSIVGTDGEKRMGEELVHVLKEHEYFRQQPEKITRIPIPDDSLGRFSVAAIYQGDKKSKQAFVLLSHFDVVGVEDTGRNRPFIFDIEKYTEVLKKEELPDQVKKELESGDWLAGRGVMDMKAGLVAQLAVLGDALERQLPVNIIVLSVPDEERNSEGMLSAVNWLADWKDHHHIEDMIGVCSEPSFSSYPGDETNYIYTGSAGKMLPFVCAVGLETHVGEPLAGVNASWMIAEVVSELELAAEFQENVDGEQSPLPTILRLADLKKEYDVQTPLFAYASLNVLVIKQTAEDVILKIKKAANSCAERIHKQLEQRYAAVEMTSRKPAKPTVYSYGELLEEGKRRFGREIDEAFKEVAVSVKQAGGDSRDLTIAMAQVLATFFKDQAPFYIVLLAPPFYPSVQLNNFSQLDQRLKKEVRELIQWAKMEYTETIVEKAYFSGLSDVSYSRLSGSKTLEATLTKEMPALGKGYHLPFDAMKRLNMSTVNIGPFGKDAHKWTERLYTPYFTNITPFLISRFIENMLKK</sequence>
<evidence type="ECO:0000313" key="2">
    <source>
        <dbReference type="Proteomes" id="UP000315711"/>
    </source>
</evidence>
<evidence type="ECO:0000313" key="1">
    <source>
        <dbReference type="EMBL" id="TWI52902.1"/>
    </source>
</evidence>
<dbReference type="InterPro" id="IPR012166">
    <property type="entry name" value="Uncharacterised_RocB"/>
</dbReference>
<protein>
    <submittedName>
        <fullName evidence="1">Arginine utilization protein RocB</fullName>
    </submittedName>
</protein>
<dbReference type="PIRSF" id="PIRSF010386">
    <property type="entry name" value="RocB"/>
    <property type="match status" value="1"/>
</dbReference>
<dbReference type="InterPro" id="IPR050072">
    <property type="entry name" value="Peptidase_M20A"/>
</dbReference>
<dbReference type="Proteomes" id="UP000315711">
    <property type="component" value="Unassembled WGS sequence"/>
</dbReference>
<accession>A0A562Q834</accession>